<comment type="similarity">
    <text evidence="1">Belongs to the MaoP family.</text>
</comment>
<feature type="compositionally biased region" description="Acidic residues" evidence="3">
    <location>
        <begin position="105"/>
        <end position="120"/>
    </location>
</feature>
<dbReference type="EMBL" id="BMDY01000018">
    <property type="protein sequence ID" value="GGB13406.1"/>
    <property type="molecule type" value="Genomic_DNA"/>
</dbReference>
<sequence>MNTEFRFGKKRFYDDQRFKRGFSKSGEFTLLESELLSLYGDTMQALNSGEIMPENAEEQHFLLVCSQQLEPESKLEKVWMKYQRLTRSRRAFHTLNSRCKAASYETDDESEDESFISDDD</sequence>
<evidence type="ECO:0000256" key="2">
    <source>
        <dbReference type="ARBA" id="ARBA00093628"/>
    </source>
</evidence>
<keyword evidence="5" id="KW-1185">Reference proteome</keyword>
<comment type="caution">
    <text evidence="4">The sequence shown here is derived from an EMBL/GenBank/DDBJ whole genome shotgun (WGS) entry which is preliminary data.</text>
</comment>
<gene>
    <name evidence="4" type="ORF">GCM10007414_28450</name>
</gene>
<evidence type="ECO:0000313" key="4">
    <source>
        <dbReference type="EMBL" id="GGB13406.1"/>
    </source>
</evidence>
<evidence type="ECO:0000256" key="1">
    <source>
        <dbReference type="ARBA" id="ARBA00093464"/>
    </source>
</evidence>
<dbReference type="Proteomes" id="UP000651977">
    <property type="component" value="Unassembled WGS sequence"/>
</dbReference>
<protein>
    <recommendedName>
        <fullName evidence="2">Macrodomain Ori protein</fullName>
    </recommendedName>
</protein>
<dbReference type="Pfam" id="PF04219">
    <property type="entry name" value="DUF413"/>
    <property type="match status" value="1"/>
</dbReference>
<evidence type="ECO:0000256" key="3">
    <source>
        <dbReference type="SAM" id="MobiDB-lite"/>
    </source>
</evidence>
<accession>A0ABQ1I5K6</accession>
<proteinExistence type="inferred from homology"/>
<organism evidence="4 5">
    <name type="scientific">Agarivorans gilvus</name>
    <dbReference type="NCBI Taxonomy" id="680279"/>
    <lineage>
        <taxon>Bacteria</taxon>
        <taxon>Pseudomonadati</taxon>
        <taxon>Pseudomonadota</taxon>
        <taxon>Gammaproteobacteria</taxon>
        <taxon>Alteromonadales</taxon>
        <taxon>Alteromonadaceae</taxon>
        <taxon>Agarivorans</taxon>
    </lineage>
</organism>
<dbReference type="InterPro" id="IPR007335">
    <property type="entry name" value="DUF413"/>
</dbReference>
<evidence type="ECO:0000313" key="5">
    <source>
        <dbReference type="Proteomes" id="UP000651977"/>
    </source>
</evidence>
<reference evidence="5" key="1">
    <citation type="journal article" date="2019" name="Int. J. Syst. Evol. Microbiol.">
        <title>The Global Catalogue of Microorganisms (GCM) 10K type strain sequencing project: providing services to taxonomists for standard genome sequencing and annotation.</title>
        <authorList>
            <consortium name="The Broad Institute Genomics Platform"/>
            <consortium name="The Broad Institute Genome Sequencing Center for Infectious Disease"/>
            <person name="Wu L."/>
            <person name="Ma J."/>
        </authorList>
    </citation>
    <scope>NUCLEOTIDE SEQUENCE [LARGE SCALE GENOMIC DNA]</scope>
    <source>
        <strain evidence="5">CGMCC 1.10131</strain>
    </source>
</reference>
<feature type="region of interest" description="Disordered" evidence="3">
    <location>
        <begin position="101"/>
        <end position="120"/>
    </location>
</feature>
<dbReference type="NCBIfam" id="NF008252">
    <property type="entry name" value="PRK11027.1-2"/>
    <property type="match status" value="1"/>
</dbReference>
<name>A0ABQ1I5K6_9ALTE</name>
<dbReference type="RefSeq" id="WP_055733758.1">
    <property type="nucleotide sequence ID" value="NZ_BMDY01000018.1"/>
</dbReference>